<keyword evidence="1" id="KW-1133">Transmembrane helix</keyword>
<dbReference type="AlphaFoldDB" id="B2I5G0"/>
<dbReference type="KEGG" id="xfn:XfasM23_1177"/>
<sequence>MVAGVLGYLMRTLDNGEKPTWARVLIEASAAGLVGLFAMWVCESLELSQQLTAVTVGVFGWLGASASLDLIQSFIVPKVGGGRRSSDDR</sequence>
<feature type="transmembrane region" description="Helical" evidence="1">
    <location>
        <begin position="53"/>
        <end position="76"/>
    </location>
</feature>
<name>B2I5G0_XYLF2</name>
<protein>
    <recommendedName>
        <fullName evidence="4">Holin</fullName>
    </recommendedName>
</protein>
<evidence type="ECO:0000313" key="2">
    <source>
        <dbReference type="EMBL" id="ACB92605.1"/>
    </source>
</evidence>
<dbReference type="InterPro" id="IPR032126">
    <property type="entry name" value="LydA_holin"/>
</dbReference>
<dbReference type="HOGENOM" id="CLU_2182961_0_0_6"/>
<proteinExistence type="predicted"/>
<reference evidence="2 3" key="1">
    <citation type="journal article" date="2010" name="J. Bacteriol.">
        <title>Whole genome sequences of two Xylella fastidiosa strains (M12 and M23) causing almond leaf scorch disease in California.</title>
        <authorList>
            <person name="Chen J."/>
            <person name="Xie G."/>
            <person name="Han S."/>
            <person name="Chertkov O."/>
            <person name="Sims D."/>
            <person name="Civerolo E.L."/>
        </authorList>
    </citation>
    <scope>NUCLEOTIDE SEQUENCE [LARGE SCALE GENOMIC DNA]</scope>
    <source>
        <strain evidence="2 3">M23</strain>
    </source>
</reference>
<dbReference type="EMBL" id="CP001011">
    <property type="protein sequence ID" value="ACB92605.1"/>
    <property type="molecule type" value="Genomic_DNA"/>
</dbReference>
<evidence type="ECO:0000313" key="3">
    <source>
        <dbReference type="Proteomes" id="UP000001698"/>
    </source>
</evidence>
<feature type="transmembrane region" description="Helical" evidence="1">
    <location>
        <begin position="21"/>
        <end position="41"/>
    </location>
</feature>
<keyword evidence="1" id="KW-0472">Membrane</keyword>
<gene>
    <name evidence="2" type="ordered locus">XfasM23_1177</name>
</gene>
<dbReference type="Pfam" id="PF16083">
    <property type="entry name" value="Phage_holin_3_3"/>
    <property type="match status" value="1"/>
</dbReference>
<organism evidence="2 3">
    <name type="scientific">Xylella fastidiosa (strain M23)</name>
    <dbReference type="NCBI Taxonomy" id="405441"/>
    <lineage>
        <taxon>Bacteria</taxon>
        <taxon>Pseudomonadati</taxon>
        <taxon>Pseudomonadota</taxon>
        <taxon>Gammaproteobacteria</taxon>
        <taxon>Lysobacterales</taxon>
        <taxon>Lysobacteraceae</taxon>
        <taxon>Xylella</taxon>
    </lineage>
</organism>
<keyword evidence="1" id="KW-0812">Transmembrane</keyword>
<accession>B2I5G0</accession>
<dbReference type="Proteomes" id="UP000001698">
    <property type="component" value="Chromosome"/>
</dbReference>
<evidence type="ECO:0008006" key="4">
    <source>
        <dbReference type="Google" id="ProtNLM"/>
    </source>
</evidence>
<evidence type="ECO:0000256" key="1">
    <source>
        <dbReference type="SAM" id="Phobius"/>
    </source>
</evidence>